<dbReference type="SMART" id="SM00303">
    <property type="entry name" value="GPS"/>
    <property type="match status" value="1"/>
</dbReference>
<dbReference type="GO" id="GO:0016020">
    <property type="term" value="C:membrane"/>
    <property type="evidence" value="ECO:0007669"/>
    <property type="project" value="UniProtKB-SubCell"/>
</dbReference>
<accession>A0A3Q3BC71</accession>
<evidence type="ECO:0000256" key="4">
    <source>
        <dbReference type="ARBA" id="ARBA00022989"/>
    </source>
</evidence>
<feature type="transmembrane region" description="Helical" evidence="8">
    <location>
        <begin position="531"/>
        <end position="552"/>
    </location>
</feature>
<name>A0A3Q3BC71_KRYMA</name>
<feature type="transmembrane region" description="Helical" evidence="8">
    <location>
        <begin position="329"/>
        <end position="348"/>
    </location>
</feature>
<dbReference type="PANTHER" id="PTHR45813">
    <property type="entry name" value="IG-LIKE DOMAIN-CONTAINING PROTEIN"/>
    <property type="match status" value="1"/>
</dbReference>
<dbReference type="GO" id="GO:0007166">
    <property type="term" value="P:cell surface receptor signaling pathway"/>
    <property type="evidence" value="ECO:0007669"/>
    <property type="project" value="InterPro"/>
</dbReference>
<reference evidence="12" key="1">
    <citation type="submission" date="2025-08" db="UniProtKB">
        <authorList>
            <consortium name="Ensembl"/>
        </authorList>
    </citation>
    <scope>IDENTIFICATION</scope>
</reference>
<dbReference type="InterPro" id="IPR000203">
    <property type="entry name" value="GPS"/>
</dbReference>
<dbReference type="GeneTree" id="ENSGT00940000154603"/>
<dbReference type="InterPro" id="IPR057244">
    <property type="entry name" value="GAIN_B"/>
</dbReference>
<keyword evidence="4 8" id="KW-1133">Transmembrane helix</keyword>
<dbReference type="InterPro" id="IPR051587">
    <property type="entry name" value="Adhesion_GPCR"/>
</dbReference>
<feature type="transmembrane region" description="Helical" evidence="8">
    <location>
        <begin position="445"/>
        <end position="472"/>
    </location>
</feature>
<dbReference type="Pfam" id="PF01825">
    <property type="entry name" value="GPS"/>
    <property type="match status" value="1"/>
</dbReference>
<dbReference type="PROSITE" id="PS50221">
    <property type="entry name" value="GAIN_B"/>
    <property type="match status" value="1"/>
</dbReference>
<feature type="transmembrane region" description="Helical" evidence="8">
    <location>
        <begin position="409"/>
        <end position="433"/>
    </location>
</feature>
<feature type="transmembrane region" description="Helical" evidence="8">
    <location>
        <begin position="492"/>
        <end position="519"/>
    </location>
</feature>
<dbReference type="InterPro" id="IPR000832">
    <property type="entry name" value="GPCR_2_secretin-like"/>
</dbReference>
<feature type="domain" description="GAIN-B" evidence="10">
    <location>
        <begin position="156"/>
        <end position="321"/>
    </location>
</feature>
<evidence type="ECO:0000256" key="7">
    <source>
        <dbReference type="ARBA" id="ARBA00023180"/>
    </source>
</evidence>
<dbReference type="GO" id="GO:0004930">
    <property type="term" value="F:G protein-coupled receptor activity"/>
    <property type="evidence" value="ECO:0007669"/>
    <property type="project" value="InterPro"/>
</dbReference>
<evidence type="ECO:0000256" key="8">
    <source>
        <dbReference type="SAM" id="Phobius"/>
    </source>
</evidence>
<dbReference type="PROSITE" id="PS50261">
    <property type="entry name" value="G_PROTEIN_RECEP_F2_4"/>
    <property type="match status" value="1"/>
</dbReference>
<dbReference type="FunFam" id="1.20.1070.10:FF:000058">
    <property type="entry name" value="Adhesion G protein-coupled receptor F5"/>
    <property type="match status" value="1"/>
</dbReference>
<dbReference type="Ensembl" id="ENSKMAT00000027908.1">
    <property type="protein sequence ID" value="ENSKMAP00000027563.1"/>
    <property type="gene ID" value="ENSKMAG00000020445.1"/>
</dbReference>
<evidence type="ECO:0000313" key="12">
    <source>
        <dbReference type="Ensembl" id="ENSKMAP00000027563.1"/>
    </source>
</evidence>
<dbReference type="Gene3D" id="2.60.220.50">
    <property type="match status" value="1"/>
</dbReference>
<dbReference type="AlphaFoldDB" id="A0A3Q3BC71"/>
<comment type="similarity">
    <text evidence="2">Belongs to the G-protein coupled receptor 2 family. Adhesion G-protein coupled receptor (ADGR) subfamily.</text>
</comment>
<feature type="chain" id="PRO_5018609299" evidence="9">
    <location>
        <begin position="18"/>
        <end position="608"/>
    </location>
</feature>
<dbReference type="InterPro" id="IPR017981">
    <property type="entry name" value="GPCR_2-like_7TM"/>
</dbReference>
<comment type="subcellular location">
    <subcellularLocation>
        <location evidence="1">Membrane</location>
        <topology evidence="1">Multi-pass membrane protein</topology>
    </subcellularLocation>
</comment>
<dbReference type="InterPro" id="IPR046338">
    <property type="entry name" value="GAIN_dom_sf"/>
</dbReference>
<evidence type="ECO:0000256" key="1">
    <source>
        <dbReference type="ARBA" id="ARBA00004141"/>
    </source>
</evidence>
<sequence>MSLKLLVTFLMCFYRQGSVIVDFTVRTTQVIPAQIVEANKKLEETIKPVATVLTPLCNDDVYGEGRANDRASVTCDKGQQGYKTAVCLEKTGKWKKDEDTCILLEINELLSQSAVSNYDILETIDVIIGEDTKESWDFLNAYKTLKSSSELLGSLETLSDKQNGTFTIRTQNIRFRTTTFSNSFNEELNDNVSIKIPDTGFNSIFITTITLFTLNYVMPTRDSSFNFSHVNTTDTGNAINAAVLLVKVNETIHNVSLSYNKLNTSLSLKPQCVFWNFFLFDDRGAWDDEGCQFVSDINDTVTCSCNHLTSFSILMATDIPESSKFVLDVITYVGVGISLASLVICLIIEGYVWREVTKNSTAFMRHVCIVNTALSLLIADICFIIGASITKQSFDKPNYLVAIGPCSAATFFMHFFYLGMFFWMLVSGLLLFYRTVMIFSHMSKWIMLAIGFILGYGCPLIIAVITVAVTSPGKGYIRKDKTCWLNWFETKALLALVIPALTIVVINILIILVVLYKMLRRNTAHTEERHALLVIIRCVAILTPLFGLTWSLGVGTMVSPKDEGIHIAFAFFNSLQVFEKLFRHQGFVFCCYVLLMKKCLISLRVSSF</sequence>
<protein>
    <submittedName>
        <fullName evidence="12">Uncharacterized protein</fullName>
    </submittedName>
</protein>
<keyword evidence="5 8" id="KW-0472">Membrane</keyword>
<dbReference type="Gene3D" id="1.20.1070.10">
    <property type="entry name" value="Rhodopsin 7-helix transmembrane proteins"/>
    <property type="match status" value="1"/>
</dbReference>
<evidence type="ECO:0000259" key="11">
    <source>
        <dbReference type="PROSITE" id="PS50261"/>
    </source>
</evidence>
<reference evidence="12" key="2">
    <citation type="submission" date="2025-09" db="UniProtKB">
        <authorList>
            <consortium name="Ensembl"/>
        </authorList>
    </citation>
    <scope>IDENTIFICATION</scope>
</reference>
<dbReference type="PANTHER" id="PTHR45813:SF4">
    <property type="entry name" value="ADHESION G PROTEIN-COUPLED RECEPTOR F5"/>
    <property type="match status" value="1"/>
</dbReference>
<evidence type="ECO:0000256" key="6">
    <source>
        <dbReference type="ARBA" id="ARBA00023157"/>
    </source>
</evidence>
<evidence type="ECO:0000256" key="9">
    <source>
        <dbReference type="SAM" id="SignalP"/>
    </source>
</evidence>
<keyword evidence="9" id="KW-0732">Signal</keyword>
<proteinExistence type="inferred from homology"/>
<keyword evidence="3 8" id="KW-0812">Transmembrane</keyword>
<evidence type="ECO:0000256" key="2">
    <source>
        <dbReference type="ARBA" id="ARBA00007343"/>
    </source>
</evidence>
<organism evidence="12 13">
    <name type="scientific">Kryptolebias marmoratus</name>
    <name type="common">Mangrove killifish</name>
    <name type="synonym">Rivulus marmoratus</name>
    <dbReference type="NCBI Taxonomy" id="37003"/>
    <lineage>
        <taxon>Eukaryota</taxon>
        <taxon>Metazoa</taxon>
        <taxon>Chordata</taxon>
        <taxon>Craniata</taxon>
        <taxon>Vertebrata</taxon>
        <taxon>Euteleostomi</taxon>
        <taxon>Actinopterygii</taxon>
        <taxon>Neopterygii</taxon>
        <taxon>Teleostei</taxon>
        <taxon>Neoteleostei</taxon>
        <taxon>Acanthomorphata</taxon>
        <taxon>Ovalentaria</taxon>
        <taxon>Atherinomorphae</taxon>
        <taxon>Cyprinodontiformes</taxon>
        <taxon>Rivulidae</taxon>
        <taxon>Kryptolebias</taxon>
    </lineage>
</organism>
<evidence type="ECO:0000313" key="13">
    <source>
        <dbReference type="Proteomes" id="UP000264800"/>
    </source>
</evidence>
<keyword evidence="13" id="KW-1185">Reference proteome</keyword>
<keyword evidence="7" id="KW-0325">Glycoprotein</keyword>
<evidence type="ECO:0000256" key="5">
    <source>
        <dbReference type="ARBA" id="ARBA00023136"/>
    </source>
</evidence>
<feature type="transmembrane region" description="Helical" evidence="8">
    <location>
        <begin position="581"/>
        <end position="600"/>
    </location>
</feature>
<feature type="domain" description="G-protein coupled receptors family 2 profile 2" evidence="11">
    <location>
        <begin position="327"/>
        <end position="591"/>
    </location>
</feature>
<dbReference type="Proteomes" id="UP000264800">
    <property type="component" value="Unplaced"/>
</dbReference>
<dbReference type="Pfam" id="PF00002">
    <property type="entry name" value="7tm_2"/>
    <property type="match status" value="1"/>
</dbReference>
<evidence type="ECO:0000259" key="10">
    <source>
        <dbReference type="PROSITE" id="PS50221"/>
    </source>
</evidence>
<dbReference type="GO" id="GO:0007189">
    <property type="term" value="P:adenylate cyclase-activating G protein-coupled receptor signaling pathway"/>
    <property type="evidence" value="ECO:0007669"/>
    <property type="project" value="TreeGrafter"/>
</dbReference>
<feature type="transmembrane region" description="Helical" evidence="8">
    <location>
        <begin position="368"/>
        <end position="389"/>
    </location>
</feature>
<dbReference type="PRINTS" id="PR00249">
    <property type="entry name" value="GPCRSECRETIN"/>
</dbReference>
<evidence type="ECO:0000256" key="3">
    <source>
        <dbReference type="ARBA" id="ARBA00022692"/>
    </source>
</evidence>
<feature type="signal peptide" evidence="9">
    <location>
        <begin position="1"/>
        <end position="17"/>
    </location>
</feature>
<dbReference type="OMA" id="KVALLWP"/>
<keyword evidence="6" id="KW-1015">Disulfide bond</keyword>